<keyword evidence="2" id="KW-0067">ATP-binding</keyword>
<keyword evidence="6" id="KW-1185">Reference proteome</keyword>
<dbReference type="InterPro" id="IPR025662">
    <property type="entry name" value="Sigma_54_int_dom_ATP-bd_1"/>
</dbReference>
<dbReference type="Proteomes" id="UP000069241">
    <property type="component" value="Chromosome"/>
</dbReference>
<dbReference type="InterPro" id="IPR002078">
    <property type="entry name" value="Sigma_54_int"/>
</dbReference>
<dbReference type="InterPro" id="IPR058031">
    <property type="entry name" value="AAA_lid_NorR"/>
</dbReference>
<dbReference type="GO" id="GO:0005524">
    <property type="term" value="F:ATP binding"/>
    <property type="evidence" value="ECO:0007669"/>
    <property type="project" value="UniProtKB-KW"/>
</dbReference>
<dbReference type="STRING" id="44742.AXF13_01990"/>
<dbReference type="InterPro" id="IPR027417">
    <property type="entry name" value="P-loop_NTPase"/>
</dbReference>
<dbReference type="CDD" id="cd00009">
    <property type="entry name" value="AAA"/>
    <property type="match status" value="1"/>
</dbReference>
<sequence>MLSPGQAAHVLALYLAPRPLNADELRWLTGEAARPGDAARKQDLDALERLRMAERVPGGTPCWRAGPAAGAFVRARLFAGLWPPEHRAGALLSLLDEGAGPRRCADILRGGWTGGHADVELVPLLEVLVAFLMRWCARRAADPAALDGDFLNLLFALQGFPLSSLSLLRKILRLTARAYHMARNSGNERFMAMLLLSRLYLHVFVGNNSSRLADRLEAALNTVKAFLGPEEDSLLPLFEGQLAYMRGDLKEIIACFNRCPEDMAWCHRRFYDTLGVCALFSAGYLHQFHFALGSVEHFQRKAVLAGDELTAAMFRSNSCFLLLRKGDRQRMRAVLRGLEASPLYAEHAIVHSHVTRAHALLLFMEGDARGAHTLLDVRTRHLLARGDKPVTFKDPLVLDMLYVFSRNGWPAIPGYEADPLLRSFLQGANRHLKGTAMRIRALQLLDAAGLPRDAVALLRQSLDIFRVLGDPHALTLTVHALARARERDGDAGEARLLHDMVREATGRDLRGVEYHEACRACMEVRPAAFELFGAAFSEAGMAGKSVSGRCHAIFSALDMPDTREEALQHFVRAAMDAFRQERGGLFRPGEGGEPRFAHIANVSALELRSPAMRPCLDWLAEAARRSRRPLLRHERHGLVLRLAESDGRPWLLWMSSLYAAGPPSETVPAEELLRGGRLLAAELRAILRLEAFREREIAQQHDKLRTIFLREDRDDCLVLREGLHDLLLQAASGAVTDVPILICGETGTGKELMARHIHTASGRPGPFIPVHPAGMVESLFESEFFGHERGAFTGALKQKIGLFEMADQGTLFIDEIGEMSPLVQTKLLRVLQERRFMRVGGTRELHSRFRLIAATNRDLWQEVRERRFRQDLLYRIAVFPLTLPPLRRRRQDILPLTNAFIRHFARRYGKTVPPLSETQAGELLAYAWPGNIRELRSLVERAVILHRGGGLPLLFGLHGGPATAAGGKEGGQAEPPLPEGPVAPENLPTLEEAEALYLRRVMRLAKGRVRGEGGAAALLRMKIPTLYAKLRRHGIACGRG</sequence>
<keyword evidence="1" id="KW-0547">Nucleotide-binding</keyword>
<dbReference type="PROSITE" id="PS50045">
    <property type="entry name" value="SIGMA54_INTERACT_4"/>
    <property type="match status" value="1"/>
</dbReference>
<feature type="domain" description="Sigma-54 factor interaction" evidence="4">
    <location>
        <begin position="723"/>
        <end position="944"/>
    </location>
</feature>
<dbReference type="GO" id="GO:0006355">
    <property type="term" value="P:regulation of DNA-templated transcription"/>
    <property type="evidence" value="ECO:0007669"/>
    <property type="project" value="InterPro"/>
</dbReference>
<dbReference type="PANTHER" id="PTHR32071:SF57">
    <property type="entry name" value="C4-DICARBOXYLATE TRANSPORT TRANSCRIPTIONAL REGULATORY PROTEIN DCTD"/>
    <property type="match status" value="1"/>
</dbReference>
<dbReference type="Gene3D" id="3.40.50.300">
    <property type="entry name" value="P-loop containing nucleotide triphosphate hydrolases"/>
    <property type="match status" value="1"/>
</dbReference>
<evidence type="ECO:0000256" key="1">
    <source>
        <dbReference type="ARBA" id="ARBA00022741"/>
    </source>
</evidence>
<feature type="region of interest" description="Disordered" evidence="3">
    <location>
        <begin position="964"/>
        <end position="985"/>
    </location>
</feature>
<name>A0A109W3N1_9BACT</name>
<proteinExistence type="predicted"/>
<dbReference type="Pfam" id="PF00158">
    <property type="entry name" value="Sigma54_activat"/>
    <property type="match status" value="1"/>
</dbReference>
<reference evidence="6" key="1">
    <citation type="submission" date="2016-02" db="EMBL/GenBank/DDBJ databases">
        <authorList>
            <person name="Holder M.E."/>
            <person name="Ajami N.J."/>
            <person name="Petrosino J.F."/>
        </authorList>
    </citation>
    <scope>NUCLEOTIDE SEQUENCE [LARGE SCALE GENOMIC DNA]</scope>
    <source>
        <strain evidence="6">CCUG 45958</strain>
    </source>
</reference>
<gene>
    <name evidence="5" type="ORF">AXF13_01990</name>
</gene>
<dbReference type="InterPro" id="IPR003593">
    <property type="entry name" value="AAA+_ATPase"/>
</dbReference>
<evidence type="ECO:0000313" key="6">
    <source>
        <dbReference type="Proteomes" id="UP000069241"/>
    </source>
</evidence>
<dbReference type="Gene3D" id="1.10.8.60">
    <property type="match status" value="1"/>
</dbReference>
<organism evidence="5 6">
    <name type="scientific">Desulfovibrio fairfieldensis</name>
    <dbReference type="NCBI Taxonomy" id="44742"/>
    <lineage>
        <taxon>Bacteria</taxon>
        <taxon>Pseudomonadati</taxon>
        <taxon>Thermodesulfobacteriota</taxon>
        <taxon>Desulfovibrionia</taxon>
        <taxon>Desulfovibrionales</taxon>
        <taxon>Desulfovibrionaceae</taxon>
        <taxon>Desulfovibrio</taxon>
    </lineage>
</organism>
<dbReference type="SUPFAM" id="SSF52540">
    <property type="entry name" value="P-loop containing nucleoside triphosphate hydrolases"/>
    <property type="match status" value="1"/>
</dbReference>
<evidence type="ECO:0000256" key="3">
    <source>
        <dbReference type="SAM" id="MobiDB-lite"/>
    </source>
</evidence>
<dbReference type="RefSeq" id="WP_062251454.1">
    <property type="nucleotide sequence ID" value="NZ_CP014229.1"/>
</dbReference>
<evidence type="ECO:0000256" key="2">
    <source>
        <dbReference type="ARBA" id="ARBA00022840"/>
    </source>
</evidence>
<dbReference type="FunFam" id="3.40.50.300:FF:000006">
    <property type="entry name" value="DNA-binding transcriptional regulator NtrC"/>
    <property type="match status" value="1"/>
</dbReference>
<dbReference type="Pfam" id="PF25601">
    <property type="entry name" value="AAA_lid_14"/>
    <property type="match status" value="1"/>
</dbReference>
<protein>
    <submittedName>
        <fullName evidence="5">Fis family transcriptional regulator</fullName>
    </submittedName>
</protein>
<evidence type="ECO:0000313" key="5">
    <source>
        <dbReference type="EMBL" id="AMD88985.1"/>
    </source>
</evidence>
<accession>A0A109W3N1</accession>
<dbReference type="PROSITE" id="PS00675">
    <property type="entry name" value="SIGMA54_INTERACT_1"/>
    <property type="match status" value="1"/>
</dbReference>
<dbReference type="PANTHER" id="PTHR32071">
    <property type="entry name" value="TRANSCRIPTIONAL REGULATORY PROTEIN"/>
    <property type="match status" value="1"/>
</dbReference>
<dbReference type="EMBL" id="CP014229">
    <property type="protein sequence ID" value="AMD88985.1"/>
    <property type="molecule type" value="Genomic_DNA"/>
</dbReference>
<dbReference type="SMART" id="SM00382">
    <property type="entry name" value="AAA"/>
    <property type="match status" value="1"/>
</dbReference>
<evidence type="ECO:0000259" key="4">
    <source>
        <dbReference type="PROSITE" id="PS50045"/>
    </source>
</evidence>
<dbReference type="KEGG" id="dfi:AXF13_01990"/>
<dbReference type="AlphaFoldDB" id="A0A109W3N1"/>